<proteinExistence type="predicted"/>
<dbReference type="AlphaFoldDB" id="A0A4Q0PAL4"/>
<gene>
    <name evidence="3" type="ORF">DSM00_1291</name>
</gene>
<feature type="domain" description="YdbS-like PH" evidence="2">
    <location>
        <begin position="85"/>
        <end position="162"/>
    </location>
</feature>
<feature type="transmembrane region" description="Helical" evidence="1">
    <location>
        <begin position="34"/>
        <end position="52"/>
    </location>
</feature>
<dbReference type="OrthoDB" id="1524472at2"/>
<organism evidence="3 4">
    <name type="scientific">Leeuwenhoekiella aequorea</name>
    <dbReference type="NCBI Taxonomy" id="283736"/>
    <lineage>
        <taxon>Bacteria</taxon>
        <taxon>Pseudomonadati</taxon>
        <taxon>Bacteroidota</taxon>
        <taxon>Flavobacteriia</taxon>
        <taxon>Flavobacteriales</taxon>
        <taxon>Flavobacteriaceae</taxon>
        <taxon>Leeuwenhoekiella</taxon>
    </lineage>
</organism>
<keyword evidence="4" id="KW-1185">Reference proteome</keyword>
<dbReference type="RefSeq" id="WP_128757184.1">
    <property type="nucleotide sequence ID" value="NZ_QOVM01000002.1"/>
</dbReference>
<name>A0A4Q0PAL4_9FLAO</name>
<dbReference type="PANTHER" id="PTHR34473:SF2">
    <property type="entry name" value="UPF0699 TRANSMEMBRANE PROTEIN YDBT"/>
    <property type="match status" value="1"/>
</dbReference>
<feature type="transmembrane region" description="Helical" evidence="1">
    <location>
        <begin position="58"/>
        <end position="79"/>
    </location>
</feature>
<keyword evidence="1" id="KW-0812">Transmembrane</keyword>
<protein>
    <recommendedName>
        <fullName evidence="2">YdbS-like PH domain-containing protein</fullName>
    </recommendedName>
</protein>
<dbReference type="PANTHER" id="PTHR34473">
    <property type="entry name" value="UPF0699 TRANSMEMBRANE PROTEIN YDBS"/>
    <property type="match status" value="1"/>
</dbReference>
<dbReference type="Proteomes" id="UP000289238">
    <property type="component" value="Unassembled WGS sequence"/>
</dbReference>
<dbReference type="Pfam" id="PF03703">
    <property type="entry name" value="bPH_2"/>
    <property type="match status" value="1"/>
</dbReference>
<evidence type="ECO:0000259" key="2">
    <source>
        <dbReference type="Pfam" id="PF03703"/>
    </source>
</evidence>
<reference evidence="3 4" key="1">
    <citation type="submission" date="2018-07" db="EMBL/GenBank/DDBJ databases">
        <title>Leeuwenhoekiella genomics.</title>
        <authorList>
            <person name="Tahon G."/>
            <person name="Willems A."/>
        </authorList>
    </citation>
    <scope>NUCLEOTIDE SEQUENCE [LARGE SCALE GENOMIC DNA]</scope>
    <source>
        <strain evidence="3 4">LMG 22550</strain>
    </source>
</reference>
<keyword evidence="1" id="KW-1133">Transmembrane helix</keyword>
<dbReference type="InterPro" id="IPR005182">
    <property type="entry name" value="YdbS-like_PH"/>
</dbReference>
<dbReference type="EMBL" id="QOVM01000002">
    <property type="protein sequence ID" value="RXG23675.1"/>
    <property type="molecule type" value="Genomic_DNA"/>
</dbReference>
<keyword evidence="1" id="KW-0472">Membrane</keyword>
<accession>A0A4Q0PAL4</accession>
<evidence type="ECO:0000313" key="3">
    <source>
        <dbReference type="EMBL" id="RXG23675.1"/>
    </source>
</evidence>
<sequence length="172" mass="19576">MENQFTNAPVDIDSLPEYQEMTYTPVSIKRMYKVFLVLGIISLLMFVGLYLLREVTEVRGLILGLSIVVILIIGLLYFFQFMFQKNMGYALREHDIAFKRGFLFEKITIIPFNRIQHISTSESMLDKFFKISNLNIFTAGGSGSDIDIPGLSPELAAKLKNKVANHLSDIDE</sequence>
<comment type="caution">
    <text evidence="3">The sequence shown here is derived from an EMBL/GenBank/DDBJ whole genome shotgun (WGS) entry which is preliminary data.</text>
</comment>
<evidence type="ECO:0000313" key="4">
    <source>
        <dbReference type="Proteomes" id="UP000289238"/>
    </source>
</evidence>
<evidence type="ECO:0000256" key="1">
    <source>
        <dbReference type="SAM" id="Phobius"/>
    </source>
</evidence>